<reference evidence="2" key="1">
    <citation type="journal article" date="2019" name="MBio">
        <title>Virus Genomes from Deep Sea Sediments Expand the Ocean Megavirome and Support Independent Origins of Viral Gigantism.</title>
        <authorList>
            <person name="Backstrom D."/>
            <person name="Yutin N."/>
            <person name="Jorgensen S.L."/>
            <person name="Dharamshi J."/>
            <person name="Homa F."/>
            <person name="Zaremba-Niedwiedzka K."/>
            <person name="Spang A."/>
            <person name="Wolf Y.I."/>
            <person name="Koonin E.V."/>
            <person name="Ettema T.J."/>
        </authorList>
    </citation>
    <scope>NUCLEOTIDE SEQUENCE</scope>
</reference>
<dbReference type="EMBL" id="MK500447">
    <property type="protein sequence ID" value="QBK89923.1"/>
    <property type="molecule type" value="Genomic_DNA"/>
</dbReference>
<keyword evidence="1" id="KW-1133">Transmembrane helix</keyword>
<keyword evidence="1" id="KW-0812">Transmembrane</keyword>
<feature type="transmembrane region" description="Helical" evidence="1">
    <location>
        <begin position="79"/>
        <end position="100"/>
    </location>
</feature>
<feature type="transmembrane region" description="Helical" evidence="1">
    <location>
        <begin position="7"/>
        <end position="26"/>
    </location>
</feature>
<evidence type="ECO:0000313" key="2">
    <source>
        <dbReference type="EMBL" id="QBK89923.1"/>
    </source>
</evidence>
<proteinExistence type="predicted"/>
<organism evidence="2">
    <name type="scientific">Pithovirus LCPAC101</name>
    <dbReference type="NCBI Taxonomy" id="2506586"/>
    <lineage>
        <taxon>Viruses</taxon>
        <taxon>Pithoviruses</taxon>
    </lineage>
</organism>
<evidence type="ECO:0008006" key="3">
    <source>
        <dbReference type="Google" id="ProtNLM"/>
    </source>
</evidence>
<accession>A0A481Z2K3</accession>
<name>A0A481Z2K3_9VIRU</name>
<sequence>MAVEWTFIVWLIIVVLVFFLTRNYNITWWSSLVLALLAGLFVLLIGVGLCFRDSVGGDCDDESSDFSSRHSRKRCDNGFALPLLGFILLISVVVIVIYLIQRVFDDQCPC</sequence>
<gene>
    <name evidence="2" type="ORF">LCPAC101_02060</name>
</gene>
<evidence type="ECO:0000256" key="1">
    <source>
        <dbReference type="SAM" id="Phobius"/>
    </source>
</evidence>
<feature type="transmembrane region" description="Helical" evidence="1">
    <location>
        <begin position="32"/>
        <end position="51"/>
    </location>
</feature>
<keyword evidence="1" id="KW-0472">Membrane</keyword>
<protein>
    <recommendedName>
        <fullName evidence="3">Transmembrane protein</fullName>
    </recommendedName>
</protein>